<dbReference type="AlphaFoldDB" id="M3E219"/>
<dbReference type="Proteomes" id="UP000011754">
    <property type="component" value="Unassembled WGS sequence"/>
</dbReference>
<protein>
    <recommendedName>
        <fullName evidence="3">ABC transporter, ATP-binding domain protein</fullName>
    </recommendedName>
</protein>
<comment type="caution">
    <text evidence="1">The sequence shown here is derived from an EMBL/GenBank/DDBJ whole genome shotgun (WGS) entry which is preliminary data.</text>
</comment>
<dbReference type="EMBL" id="AKWW02000063">
    <property type="protein sequence ID" value="EMF41105.1"/>
    <property type="molecule type" value="Genomic_DNA"/>
</dbReference>
<evidence type="ECO:0008006" key="3">
    <source>
        <dbReference type="Google" id="ProtNLM"/>
    </source>
</evidence>
<organism evidence="1 2">
    <name type="scientific">Leptospira interrogans serovar Lora str. TE 1992</name>
    <dbReference type="NCBI Taxonomy" id="1193028"/>
    <lineage>
        <taxon>Bacteria</taxon>
        <taxon>Pseudomonadati</taxon>
        <taxon>Spirochaetota</taxon>
        <taxon>Spirochaetia</taxon>
        <taxon>Leptospirales</taxon>
        <taxon>Leptospiraceae</taxon>
        <taxon>Leptospira</taxon>
    </lineage>
</organism>
<name>M3E219_LEPIR</name>
<reference evidence="1 2" key="1">
    <citation type="submission" date="2013-01" db="EMBL/GenBank/DDBJ databases">
        <authorList>
            <person name="Harkins D.M."/>
            <person name="Durkin A.S."/>
            <person name="Brinkac L.M."/>
            <person name="Haft D.H."/>
            <person name="Selengut J.D."/>
            <person name="Sanka R."/>
            <person name="DePew J."/>
            <person name="Purushe J."/>
            <person name="Hartskeerl R.A."/>
            <person name="Ahmed A."/>
            <person name="van der Linden H."/>
            <person name="Goris M.G.A."/>
            <person name="Vinetz J.M."/>
            <person name="Sutton G.G."/>
            <person name="Nierman W.C."/>
            <person name="Fouts D.E."/>
        </authorList>
    </citation>
    <scope>NUCLEOTIDE SEQUENCE [LARGE SCALE GENOMIC DNA]</scope>
    <source>
        <strain evidence="1 2">TE 1992</strain>
    </source>
</reference>
<accession>M3E219</accession>
<dbReference type="Gene3D" id="3.40.50.300">
    <property type="entry name" value="P-loop containing nucleotide triphosphate hydrolases"/>
    <property type="match status" value="1"/>
</dbReference>
<evidence type="ECO:0000313" key="2">
    <source>
        <dbReference type="Proteomes" id="UP000011754"/>
    </source>
</evidence>
<dbReference type="SUPFAM" id="SSF52540">
    <property type="entry name" value="P-loop containing nucleoside triphosphate hydrolases"/>
    <property type="match status" value="1"/>
</dbReference>
<evidence type="ECO:0000313" key="1">
    <source>
        <dbReference type="EMBL" id="EMF41105.1"/>
    </source>
</evidence>
<proteinExistence type="predicted"/>
<sequence length="50" mass="5674">MNLLAELNQKTSSTLIVVTHDRSVAELADRILEMSDGRIIKEMYGKKKIL</sequence>
<gene>
    <name evidence="1" type="ORF">LEP1GSC067_2650</name>
</gene>
<dbReference type="InterPro" id="IPR027417">
    <property type="entry name" value="P-loop_NTPase"/>
</dbReference>